<dbReference type="InterPro" id="IPR003712">
    <property type="entry name" value="Cyanate_lyase_C"/>
</dbReference>
<dbReference type="SUPFAM" id="SSF47413">
    <property type="entry name" value="lambda repressor-like DNA-binding domains"/>
    <property type="match status" value="1"/>
</dbReference>
<dbReference type="CDD" id="cd00559">
    <property type="entry name" value="Cyanase_C"/>
    <property type="match status" value="1"/>
</dbReference>
<dbReference type="GO" id="GO:0008824">
    <property type="term" value="F:cyanate hydratase activity"/>
    <property type="evidence" value="ECO:0007669"/>
    <property type="project" value="UniProtKB-UniRule"/>
</dbReference>
<feature type="active site" evidence="3">
    <location>
        <position position="95"/>
    </location>
</feature>
<keyword evidence="6" id="KW-1185">Reference proteome</keyword>
<dbReference type="InterPro" id="IPR048564">
    <property type="entry name" value="CYNS_N"/>
</dbReference>
<feature type="active site" evidence="3">
    <location>
        <position position="98"/>
    </location>
</feature>
<dbReference type="Proteomes" id="UP000244069">
    <property type="component" value="Unassembled WGS sequence"/>
</dbReference>
<comment type="catalytic activity">
    <reaction evidence="3">
        <text>cyanate + hydrogencarbonate + 3 H(+) = NH4(+) + 2 CO2</text>
        <dbReference type="Rhea" id="RHEA:11120"/>
        <dbReference type="ChEBI" id="CHEBI:15378"/>
        <dbReference type="ChEBI" id="CHEBI:16526"/>
        <dbReference type="ChEBI" id="CHEBI:17544"/>
        <dbReference type="ChEBI" id="CHEBI:28938"/>
        <dbReference type="ChEBI" id="CHEBI:29195"/>
        <dbReference type="EC" id="4.2.1.104"/>
    </reaction>
</comment>
<protein>
    <recommendedName>
        <fullName evidence="3">Cyanate hydratase</fullName>
        <shortName evidence="3">Cyanase</shortName>
        <ecNumber evidence="3">4.2.1.104</ecNumber>
    </recommendedName>
    <alternativeName>
        <fullName evidence="3">Cyanate hydrolase</fullName>
    </alternativeName>
    <alternativeName>
        <fullName evidence="3">Cyanate lyase</fullName>
    </alternativeName>
</protein>
<proteinExistence type="inferred from homology"/>
<dbReference type="NCBIfam" id="NF002773">
    <property type="entry name" value="PRK02866.1"/>
    <property type="match status" value="1"/>
</dbReference>
<reference evidence="5 6" key="1">
    <citation type="submission" date="2018-04" db="EMBL/GenBank/DDBJ databases">
        <title>Genomic Encyclopedia of Archaeal and Bacterial Type Strains, Phase II (KMG-II): from individual species to whole genera.</title>
        <authorList>
            <person name="Goeker M."/>
        </authorList>
    </citation>
    <scope>NUCLEOTIDE SEQUENCE [LARGE SCALE GENOMIC DNA]</scope>
    <source>
        <strain evidence="5 6">DSM 29329</strain>
    </source>
</reference>
<dbReference type="PANTHER" id="PTHR34186">
    <property type="entry name" value="CYANATE HYDRATASE"/>
    <property type="match status" value="1"/>
</dbReference>
<dbReference type="Pfam" id="PF02560">
    <property type="entry name" value="Cyanate_lyase"/>
    <property type="match status" value="1"/>
</dbReference>
<comment type="similarity">
    <text evidence="3">Belongs to the cyanase family.</text>
</comment>
<evidence type="ECO:0000256" key="2">
    <source>
        <dbReference type="ARBA" id="ARBA00023239"/>
    </source>
</evidence>
<dbReference type="Gene3D" id="3.30.1160.10">
    <property type="entry name" value="Cyanate lyase, C-terminal domain"/>
    <property type="match status" value="1"/>
</dbReference>
<dbReference type="EMBL" id="QBKN01000006">
    <property type="protein sequence ID" value="PTX49785.1"/>
    <property type="molecule type" value="Genomic_DNA"/>
</dbReference>
<dbReference type="Gene3D" id="1.10.260.40">
    <property type="entry name" value="lambda repressor-like DNA-binding domains"/>
    <property type="match status" value="1"/>
</dbReference>
<evidence type="ECO:0000313" key="6">
    <source>
        <dbReference type="Proteomes" id="UP000244069"/>
    </source>
</evidence>
<dbReference type="NCBIfam" id="TIGR00673">
    <property type="entry name" value="cynS"/>
    <property type="match status" value="1"/>
</dbReference>
<accession>A0A2T6B193</accession>
<feature type="domain" description="Cyanate lyase C-terminal" evidence="4">
    <location>
        <begin position="82"/>
        <end position="154"/>
    </location>
</feature>
<dbReference type="SMART" id="SM01116">
    <property type="entry name" value="Cyanate_lyase"/>
    <property type="match status" value="1"/>
</dbReference>
<comment type="caution">
    <text evidence="5">The sequence shown here is derived from an EMBL/GenBank/DDBJ whole genome shotgun (WGS) entry which is preliminary data.</text>
</comment>
<evidence type="ECO:0000259" key="4">
    <source>
        <dbReference type="SMART" id="SM01116"/>
    </source>
</evidence>
<feature type="active site" evidence="3">
    <location>
        <position position="121"/>
    </location>
</feature>
<name>A0A2T6B193_9RHOB</name>
<comment type="function">
    <text evidence="1 3">Catalyzes the reaction of cyanate with bicarbonate to produce ammonia and carbon dioxide.</text>
</comment>
<dbReference type="HAMAP" id="MF_00535">
    <property type="entry name" value="Cyanate_hydrat"/>
    <property type="match status" value="1"/>
</dbReference>
<dbReference type="InterPro" id="IPR010982">
    <property type="entry name" value="Lambda_DNA-bd_dom_sf"/>
</dbReference>
<keyword evidence="2 3" id="KW-0456">Lyase</keyword>
<dbReference type="PRINTS" id="PR01693">
    <property type="entry name" value="CYANASE"/>
</dbReference>
<evidence type="ECO:0000256" key="1">
    <source>
        <dbReference type="ARBA" id="ARBA00003561"/>
    </source>
</evidence>
<dbReference type="PIRSF" id="PIRSF001263">
    <property type="entry name" value="Cyanate_hydratas"/>
    <property type="match status" value="1"/>
</dbReference>
<dbReference type="GO" id="GO:0003677">
    <property type="term" value="F:DNA binding"/>
    <property type="evidence" value="ECO:0007669"/>
    <property type="project" value="InterPro"/>
</dbReference>
<dbReference type="PANTHER" id="PTHR34186:SF2">
    <property type="entry name" value="CYANATE HYDRATASE"/>
    <property type="match status" value="1"/>
</dbReference>
<organism evidence="5 6">
    <name type="scientific">Allosediminivita pacifica</name>
    <dbReference type="NCBI Taxonomy" id="1267769"/>
    <lineage>
        <taxon>Bacteria</taxon>
        <taxon>Pseudomonadati</taxon>
        <taxon>Pseudomonadota</taxon>
        <taxon>Alphaproteobacteria</taxon>
        <taxon>Rhodobacterales</taxon>
        <taxon>Paracoccaceae</taxon>
        <taxon>Allosediminivita</taxon>
    </lineage>
</organism>
<gene>
    <name evidence="3" type="primary">cynS</name>
    <name evidence="5" type="ORF">C8N44_106163</name>
</gene>
<dbReference type="InterPro" id="IPR008076">
    <property type="entry name" value="Cyanase"/>
</dbReference>
<evidence type="ECO:0000256" key="3">
    <source>
        <dbReference type="HAMAP-Rule" id="MF_00535"/>
    </source>
</evidence>
<dbReference type="Pfam" id="PF21291">
    <property type="entry name" value="CYNS_N"/>
    <property type="match status" value="1"/>
</dbReference>
<dbReference type="RefSeq" id="WP_244641009.1">
    <property type="nucleotide sequence ID" value="NZ_BMEZ01000006.1"/>
</dbReference>
<sequence>MDQMSSATMTRDDVTEAILRAKRQSGMTWEAIAESIGMSPVWTHATATGMGAMPREKATALCEVLGLPDEAVSLLQDCPSKDWSRDIPTDPCIYRLYEIAGVYGPSFKALVHEKFGDGIMSAIDFDMEVTRVEDPKGDRVKVEMTGKFLPYKTW</sequence>
<dbReference type="InterPro" id="IPR036581">
    <property type="entry name" value="Cyanate_lyase_C_sf"/>
</dbReference>
<evidence type="ECO:0000313" key="5">
    <source>
        <dbReference type="EMBL" id="PTX49785.1"/>
    </source>
</evidence>
<dbReference type="AlphaFoldDB" id="A0A2T6B193"/>
<dbReference type="EC" id="4.2.1.104" evidence="3"/>
<dbReference type="SUPFAM" id="SSF55234">
    <property type="entry name" value="Cyanase C-terminal domain"/>
    <property type="match status" value="1"/>
</dbReference>